<dbReference type="Proteomes" id="UP000318294">
    <property type="component" value="Unassembled WGS sequence"/>
</dbReference>
<evidence type="ECO:0000256" key="1">
    <source>
        <dbReference type="SAM" id="MobiDB-lite"/>
    </source>
</evidence>
<reference evidence="2 3" key="1">
    <citation type="submission" date="2019-07" db="EMBL/GenBank/DDBJ databases">
        <title>Tepidimonas charontis SPSP-6 draft genome.</title>
        <authorList>
            <person name="Da Costa M.S."/>
            <person name="Froufe H.J.C."/>
            <person name="Egas C."/>
            <person name="Albuquerque L."/>
        </authorList>
    </citation>
    <scope>NUCLEOTIDE SEQUENCE [LARGE SCALE GENOMIC DNA]</scope>
    <source>
        <strain evidence="2 3">SPSP-6</strain>
    </source>
</reference>
<evidence type="ECO:0000313" key="2">
    <source>
        <dbReference type="EMBL" id="TSE28879.1"/>
    </source>
</evidence>
<name>A0A554WZ75_9BURK</name>
<organism evidence="2 3">
    <name type="scientific">Tepidimonas charontis</name>
    <dbReference type="NCBI Taxonomy" id="2267262"/>
    <lineage>
        <taxon>Bacteria</taxon>
        <taxon>Pseudomonadati</taxon>
        <taxon>Pseudomonadota</taxon>
        <taxon>Betaproteobacteria</taxon>
        <taxon>Burkholderiales</taxon>
        <taxon>Tepidimonas</taxon>
    </lineage>
</organism>
<sequence>MRRHLDRLVGLARRTPAPGDGTFGPQVCPHQMEGDFAANPCVQYSP</sequence>
<accession>A0A554WZ75</accession>
<feature type="region of interest" description="Disordered" evidence="1">
    <location>
        <begin position="1"/>
        <end position="26"/>
    </location>
</feature>
<protein>
    <submittedName>
        <fullName evidence="2">Uncharacterized protein</fullName>
    </submittedName>
</protein>
<keyword evidence="3" id="KW-1185">Reference proteome</keyword>
<evidence type="ECO:0000313" key="3">
    <source>
        <dbReference type="Proteomes" id="UP000318294"/>
    </source>
</evidence>
<dbReference type="EMBL" id="VJON01000081">
    <property type="protein sequence ID" value="TSE28879.1"/>
    <property type="molecule type" value="Genomic_DNA"/>
</dbReference>
<gene>
    <name evidence="2" type="ORF">Tchar_02653</name>
</gene>
<dbReference type="AlphaFoldDB" id="A0A554WZ75"/>
<proteinExistence type="predicted"/>
<comment type="caution">
    <text evidence="2">The sequence shown here is derived from an EMBL/GenBank/DDBJ whole genome shotgun (WGS) entry which is preliminary data.</text>
</comment>